<evidence type="ECO:0000313" key="3">
    <source>
        <dbReference type="EMBL" id="SPD49250.1"/>
    </source>
</evidence>
<feature type="region of interest" description="Disordered" evidence="1">
    <location>
        <begin position="18"/>
        <end position="44"/>
    </location>
</feature>
<geneLocation type="plasmid" evidence="4">
    <name>cbm2613_p</name>
</geneLocation>
<dbReference type="EMBL" id="LT984809">
    <property type="protein sequence ID" value="SPD49250.1"/>
    <property type="molecule type" value="Genomic_DNA"/>
</dbReference>
<evidence type="ECO:0000313" key="2">
    <source>
        <dbReference type="EMBL" id="SOZ74789.1"/>
    </source>
</evidence>
<gene>
    <name evidence="3" type="ORF">CBM2612_P0595</name>
    <name evidence="2" type="ORF">CBM2613_P60136</name>
</gene>
<evidence type="ECO:0000313" key="4">
    <source>
        <dbReference type="Proteomes" id="UP000256952"/>
    </source>
</evidence>
<geneLocation type="plasmid" evidence="2">
    <name>CBM2613_p</name>
</geneLocation>
<sequence length="44" mass="4758">MPIRIAKVPVAKVVLGKHPEGDNWSARLGSPRYGDATQRRGASD</sequence>
<accession>A0A375HG42</accession>
<dbReference type="AlphaFoldDB" id="A0A375HG42"/>
<proteinExistence type="predicted"/>
<name>A0A375HG42_9BURK</name>
<dbReference type="EMBL" id="LT976981">
    <property type="protein sequence ID" value="SOZ74789.1"/>
    <property type="molecule type" value="Genomic_DNA"/>
</dbReference>
<protein>
    <submittedName>
        <fullName evidence="3">Uncharacterized protein</fullName>
    </submittedName>
</protein>
<dbReference type="Proteomes" id="UP000256952">
    <property type="component" value="Plasmid CBM2613_p"/>
</dbReference>
<organism evidence="3">
    <name type="scientific">Cupriavidus taiwanensis</name>
    <dbReference type="NCBI Taxonomy" id="164546"/>
    <lineage>
        <taxon>Bacteria</taxon>
        <taxon>Pseudomonadati</taxon>
        <taxon>Pseudomonadota</taxon>
        <taxon>Betaproteobacteria</taxon>
        <taxon>Burkholderiales</taxon>
        <taxon>Burkholderiaceae</taxon>
        <taxon>Cupriavidus</taxon>
    </lineage>
</organism>
<reference evidence="2" key="1">
    <citation type="submission" date="2018-01" db="EMBL/GenBank/DDBJ databases">
        <authorList>
            <person name="Clerissi C."/>
        </authorList>
    </citation>
    <scope>NUCLEOTIDE SEQUENCE</scope>
    <source>
        <strain evidence="2">Cupriavidus taiwanensis STM 8556</strain>
        <plasmid evidence="2">CBM2613_p</plasmid>
    </source>
</reference>
<geneLocation type="plasmid" evidence="3">
    <name>I</name>
</geneLocation>
<reference evidence="3 4" key="2">
    <citation type="submission" date="2018-01" db="EMBL/GenBank/DDBJ databases">
        <authorList>
            <person name="Gaut B.S."/>
            <person name="Morton B.R."/>
            <person name="Clegg M.T."/>
            <person name="Duvall M.R."/>
        </authorList>
    </citation>
    <scope>NUCLEOTIDE SEQUENCE</scope>
    <source>
        <strain evidence="3">Cupriavidus taiwanensis STM 8555</strain>
        <plasmid evidence="3">I</plasmid>
        <plasmid evidence="4">Plasmid cbm2613_p</plasmid>
    </source>
</reference>
<evidence type="ECO:0000256" key="1">
    <source>
        <dbReference type="SAM" id="MobiDB-lite"/>
    </source>
</evidence>
<keyword evidence="3" id="KW-0614">Plasmid</keyword>